<comment type="caution">
    <text evidence="1">The sequence shown here is derived from an EMBL/GenBank/DDBJ whole genome shotgun (WGS) entry which is preliminary data.</text>
</comment>
<reference evidence="1" key="2">
    <citation type="submission" date="2019-01" db="EMBL/GenBank/DDBJ databases">
        <authorList>
            <person name="Thorell K."/>
        </authorList>
    </citation>
    <scope>NUCLEOTIDE SEQUENCE</scope>
    <source>
        <strain evidence="1">PC4597II</strain>
        <strain evidence="2">PC5099IV</strain>
    </source>
</reference>
<dbReference type="EMBL" id="SAXZ01000010">
    <property type="protein sequence ID" value="TXJ33051.1"/>
    <property type="molecule type" value="Genomic_DNA"/>
</dbReference>
<evidence type="ECO:0000313" key="3">
    <source>
        <dbReference type="Proteomes" id="UP000322659"/>
    </source>
</evidence>
<proteinExistence type="predicted"/>
<keyword evidence="3" id="KW-1185">Reference proteome</keyword>
<evidence type="ECO:0000313" key="1">
    <source>
        <dbReference type="EMBL" id="TXJ27865.1"/>
    </source>
</evidence>
<organism evidence="1 4">
    <name type="scientific">Brachyspira aalborgi</name>
    <dbReference type="NCBI Taxonomy" id="29522"/>
    <lineage>
        <taxon>Bacteria</taxon>
        <taxon>Pseudomonadati</taxon>
        <taxon>Spirochaetota</taxon>
        <taxon>Spirochaetia</taxon>
        <taxon>Brachyspirales</taxon>
        <taxon>Brachyspiraceae</taxon>
        <taxon>Brachyspira</taxon>
    </lineage>
</organism>
<reference evidence="3 4" key="1">
    <citation type="journal article" date="1992" name="Lakartidningen">
        <title>[Penicillin V and not amoxicillin is the first choice preparation in acute otitis].</title>
        <authorList>
            <person name="Kamme C."/>
            <person name="Lundgren K."/>
            <person name="Prellner K."/>
        </authorList>
    </citation>
    <scope>NUCLEOTIDE SEQUENCE [LARGE SCALE GENOMIC DNA]</scope>
    <source>
        <strain evidence="1 4">PC4597II</strain>
        <strain evidence="2 3">PC5099IV</strain>
    </source>
</reference>
<name>A0AB38Q2T0_9SPIR</name>
<gene>
    <name evidence="2" type="ORF">EPJ71_05835</name>
    <name evidence="1" type="ORF">EPJ73_02445</name>
</gene>
<accession>A0AB38Q2T0</accession>
<dbReference type="EMBL" id="SAYA01000003">
    <property type="protein sequence ID" value="TXJ27865.1"/>
    <property type="molecule type" value="Genomic_DNA"/>
</dbReference>
<dbReference type="AlphaFoldDB" id="A0AB38Q2T0"/>
<dbReference type="RefSeq" id="WP_147544695.1">
    <property type="nucleotide sequence ID" value="NZ_SAXV01000014.1"/>
</dbReference>
<sequence>MKVKKEYLENDKNIIDFLEENQNREDFEIIDLNTNKKVSVQECVDIMIKNSSIYNDSEEDK</sequence>
<protein>
    <submittedName>
        <fullName evidence="1">Uncharacterized protein</fullName>
    </submittedName>
</protein>
<dbReference type="Proteomes" id="UP000322659">
    <property type="component" value="Unassembled WGS sequence"/>
</dbReference>
<dbReference type="Proteomes" id="UP000324336">
    <property type="component" value="Unassembled WGS sequence"/>
</dbReference>
<evidence type="ECO:0000313" key="4">
    <source>
        <dbReference type="Proteomes" id="UP000324336"/>
    </source>
</evidence>
<evidence type="ECO:0000313" key="2">
    <source>
        <dbReference type="EMBL" id="TXJ33051.1"/>
    </source>
</evidence>